<name>A0A8S0YVQ4_ARCPL</name>
<accession>A0A8S0YVQ4</accession>
<evidence type="ECO:0000313" key="4">
    <source>
        <dbReference type="Proteomes" id="UP000494256"/>
    </source>
</evidence>
<dbReference type="Proteomes" id="UP000494106">
    <property type="component" value="Unassembled WGS sequence"/>
</dbReference>
<protein>
    <submittedName>
        <fullName evidence="1">Uncharacterized protein</fullName>
    </submittedName>
</protein>
<keyword evidence="3" id="KW-1185">Reference proteome</keyword>
<comment type="caution">
    <text evidence="1">The sequence shown here is derived from an EMBL/GenBank/DDBJ whole genome shotgun (WGS) entry which is preliminary data.</text>
</comment>
<dbReference type="EMBL" id="CADEBD010000337">
    <property type="protein sequence ID" value="CAB3247792.1"/>
    <property type="molecule type" value="Genomic_DNA"/>
</dbReference>
<dbReference type="AlphaFoldDB" id="A0A8S0YVQ4"/>
<reference evidence="3 4" key="1">
    <citation type="submission" date="2020-04" db="EMBL/GenBank/DDBJ databases">
        <authorList>
            <person name="Wallbank WR R."/>
            <person name="Pardo Diaz C."/>
            <person name="Kozak K."/>
            <person name="Martin S."/>
            <person name="Jiggins C."/>
            <person name="Moest M."/>
            <person name="Warren A I."/>
            <person name="Byers J.R.P. K."/>
            <person name="Montejo-Kovacevich G."/>
            <person name="Yen C E."/>
        </authorList>
    </citation>
    <scope>NUCLEOTIDE SEQUENCE [LARGE SCALE GENOMIC DNA]</scope>
</reference>
<evidence type="ECO:0000313" key="2">
    <source>
        <dbReference type="EMBL" id="CAB3247792.1"/>
    </source>
</evidence>
<organism evidence="1 3">
    <name type="scientific">Arctia plantaginis</name>
    <name type="common">Wood tiger moth</name>
    <name type="synonym">Phalaena plantaginis</name>
    <dbReference type="NCBI Taxonomy" id="874455"/>
    <lineage>
        <taxon>Eukaryota</taxon>
        <taxon>Metazoa</taxon>
        <taxon>Ecdysozoa</taxon>
        <taxon>Arthropoda</taxon>
        <taxon>Hexapoda</taxon>
        <taxon>Insecta</taxon>
        <taxon>Pterygota</taxon>
        <taxon>Neoptera</taxon>
        <taxon>Endopterygota</taxon>
        <taxon>Lepidoptera</taxon>
        <taxon>Glossata</taxon>
        <taxon>Ditrysia</taxon>
        <taxon>Noctuoidea</taxon>
        <taxon>Erebidae</taxon>
        <taxon>Arctiinae</taxon>
        <taxon>Arctia</taxon>
    </lineage>
</organism>
<dbReference type="OrthoDB" id="6627613at2759"/>
<evidence type="ECO:0000313" key="3">
    <source>
        <dbReference type="Proteomes" id="UP000494106"/>
    </source>
</evidence>
<gene>
    <name evidence="2" type="ORF">APLA_LOCUS12117</name>
    <name evidence="1" type="ORF">APLA_LOCUS1673</name>
</gene>
<dbReference type="EMBL" id="CADEBC010000135">
    <property type="protein sequence ID" value="CAB3223477.1"/>
    <property type="molecule type" value="Genomic_DNA"/>
</dbReference>
<evidence type="ECO:0000313" key="1">
    <source>
        <dbReference type="EMBL" id="CAB3223477.1"/>
    </source>
</evidence>
<sequence>MRANKSNKFYQAIRIAKKAYQPFSQLLEDENGSVVSHPEKQKGIWCRYFQQLLNCPSVGNQTDINLRTNQDNDLFHVTNVCRHKAMNRLKNHKSPGIDNIPGELWKYGGGALQSHLYKIVCRIRGRKTYGMLCGYQLPNTQEGMKKLLGLGLGTWHEWDRIEPSKKHISEKLSGGDR</sequence>
<dbReference type="Proteomes" id="UP000494256">
    <property type="component" value="Unassembled WGS sequence"/>
</dbReference>
<proteinExistence type="predicted"/>